<dbReference type="Proteomes" id="UP000095282">
    <property type="component" value="Unplaced"/>
</dbReference>
<feature type="region of interest" description="Disordered" evidence="1">
    <location>
        <begin position="1"/>
        <end position="37"/>
    </location>
</feature>
<evidence type="ECO:0000313" key="3">
    <source>
        <dbReference type="WBParaSite" id="Csp11.Scaffold629.g10116.t1"/>
    </source>
</evidence>
<name>A0A1I7TN85_9PELO</name>
<accession>A0A1I7TN85</accession>
<feature type="compositionally biased region" description="Basic and acidic residues" evidence="1">
    <location>
        <begin position="1"/>
        <end position="21"/>
    </location>
</feature>
<protein>
    <submittedName>
        <fullName evidence="3">Uncharacterized protein</fullName>
    </submittedName>
</protein>
<proteinExistence type="predicted"/>
<evidence type="ECO:0000256" key="1">
    <source>
        <dbReference type="SAM" id="MobiDB-lite"/>
    </source>
</evidence>
<sequence>MTASNEKEWTSTGRHNGERVRTRMGCPGIGSSLDDRRGGFDLHGMTRWRTCSHKNGMPPALDLHWMTGEEDLTSTG</sequence>
<keyword evidence="2" id="KW-1185">Reference proteome</keyword>
<reference evidence="3" key="1">
    <citation type="submission" date="2016-11" db="UniProtKB">
        <authorList>
            <consortium name="WormBaseParasite"/>
        </authorList>
    </citation>
    <scope>IDENTIFICATION</scope>
</reference>
<evidence type="ECO:0000313" key="2">
    <source>
        <dbReference type="Proteomes" id="UP000095282"/>
    </source>
</evidence>
<organism evidence="2 3">
    <name type="scientific">Caenorhabditis tropicalis</name>
    <dbReference type="NCBI Taxonomy" id="1561998"/>
    <lineage>
        <taxon>Eukaryota</taxon>
        <taxon>Metazoa</taxon>
        <taxon>Ecdysozoa</taxon>
        <taxon>Nematoda</taxon>
        <taxon>Chromadorea</taxon>
        <taxon>Rhabditida</taxon>
        <taxon>Rhabditina</taxon>
        <taxon>Rhabditomorpha</taxon>
        <taxon>Rhabditoidea</taxon>
        <taxon>Rhabditidae</taxon>
        <taxon>Peloderinae</taxon>
        <taxon>Caenorhabditis</taxon>
    </lineage>
</organism>
<dbReference type="WBParaSite" id="Csp11.Scaffold629.g10116.t1">
    <property type="protein sequence ID" value="Csp11.Scaffold629.g10116.t1"/>
    <property type="gene ID" value="Csp11.Scaffold629.g10116"/>
</dbReference>
<dbReference type="AlphaFoldDB" id="A0A1I7TN85"/>